<organism evidence="5 6">
    <name type="scientific">Pyruvatibacter mobilis</name>
    <dbReference type="NCBI Taxonomy" id="1712261"/>
    <lineage>
        <taxon>Bacteria</taxon>
        <taxon>Pseudomonadati</taxon>
        <taxon>Pseudomonadota</taxon>
        <taxon>Alphaproteobacteria</taxon>
        <taxon>Hyphomicrobiales</taxon>
        <taxon>Parvibaculaceae</taxon>
        <taxon>Pyruvatibacter</taxon>
    </lineage>
</organism>
<evidence type="ECO:0000313" key="5">
    <source>
        <dbReference type="EMBL" id="NBG97103.1"/>
    </source>
</evidence>
<dbReference type="CDD" id="cd04680">
    <property type="entry name" value="NUDIX_Hydrolase"/>
    <property type="match status" value="1"/>
</dbReference>
<name>A0A845QEU5_9HYPH</name>
<dbReference type="PROSITE" id="PS00893">
    <property type="entry name" value="NUDIX_BOX"/>
    <property type="match status" value="1"/>
</dbReference>
<dbReference type="PROSITE" id="PS51462">
    <property type="entry name" value="NUDIX"/>
    <property type="match status" value="1"/>
</dbReference>
<comment type="cofactor">
    <cofactor evidence="1">
        <name>Mg(2+)</name>
        <dbReference type="ChEBI" id="CHEBI:18420"/>
    </cofactor>
</comment>
<keyword evidence="6" id="KW-1185">Reference proteome</keyword>
<evidence type="ECO:0000256" key="3">
    <source>
        <dbReference type="RuleBase" id="RU003476"/>
    </source>
</evidence>
<protein>
    <submittedName>
        <fullName evidence="5">NUDIX domain-containing protein</fullName>
    </submittedName>
</protein>
<dbReference type="PANTHER" id="PTHR43046:SF16">
    <property type="entry name" value="ADP-RIBOSE PYROPHOSPHATASE YJHB-RELATED"/>
    <property type="match status" value="1"/>
</dbReference>
<dbReference type="PANTHER" id="PTHR43046">
    <property type="entry name" value="GDP-MANNOSE MANNOSYL HYDROLASE"/>
    <property type="match status" value="1"/>
</dbReference>
<dbReference type="Proteomes" id="UP000470384">
    <property type="component" value="Unassembled WGS sequence"/>
</dbReference>
<dbReference type="OrthoDB" id="9800065at2"/>
<evidence type="ECO:0000259" key="4">
    <source>
        <dbReference type="PROSITE" id="PS51462"/>
    </source>
</evidence>
<comment type="similarity">
    <text evidence="3">Belongs to the Nudix hydrolase family.</text>
</comment>
<keyword evidence="2 3" id="KW-0378">Hydrolase</keyword>
<comment type="caution">
    <text evidence="5">The sequence shown here is derived from an EMBL/GenBank/DDBJ whole genome shotgun (WGS) entry which is preliminary data.</text>
</comment>
<accession>A0A845QEU5</accession>
<evidence type="ECO:0000256" key="2">
    <source>
        <dbReference type="ARBA" id="ARBA00022801"/>
    </source>
</evidence>
<dbReference type="Pfam" id="PF00293">
    <property type="entry name" value="NUDIX"/>
    <property type="match status" value="1"/>
</dbReference>
<dbReference type="InterPro" id="IPR015797">
    <property type="entry name" value="NUDIX_hydrolase-like_dom_sf"/>
</dbReference>
<dbReference type="PRINTS" id="PR00502">
    <property type="entry name" value="NUDIXFAMILY"/>
</dbReference>
<sequence length="183" mass="20339">MWARPKGQAGPNGQAGDIPRVRGLVQPLLWRVLQVGYRLKRLHAALFRPVTLGVRALVRNDEGHVLLIRHTYVPGWFMPGGGVGKDETLEAAVARELHEEAGIRALGDMNLVGAYANFLQLKSDHVLVYEVPHWEEAGPAPHLGFEIAEIGFFPPDALPEGTSPGTRLRIEEALTRRRTTVYW</sequence>
<evidence type="ECO:0000256" key="1">
    <source>
        <dbReference type="ARBA" id="ARBA00001946"/>
    </source>
</evidence>
<dbReference type="InterPro" id="IPR000086">
    <property type="entry name" value="NUDIX_hydrolase_dom"/>
</dbReference>
<proteinExistence type="inferred from homology"/>
<dbReference type="InterPro" id="IPR020476">
    <property type="entry name" value="Nudix_hydrolase"/>
</dbReference>
<reference evidence="5 6" key="1">
    <citation type="journal article" date="2016" name="Int. J. Syst. Evol. Microbiol.">
        <title>Pyruvatibacter mobilis gen. nov., sp. nov., a marine bacterium from the culture broth of Picochlorum sp. 122.</title>
        <authorList>
            <person name="Wang G."/>
            <person name="Tang M."/>
            <person name="Wu H."/>
            <person name="Dai S."/>
            <person name="Li T."/>
            <person name="Chen C."/>
            <person name="He H."/>
            <person name="Fan J."/>
            <person name="Xiang W."/>
            <person name="Li X."/>
        </authorList>
    </citation>
    <scope>NUCLEOTIDE SEQUENCE [LARGE SCALE GENOMIC DNA]</scope>
    <source>
        <strain evidence="5 6">GYP-11</strain>
    </source>
</reference>
<dbReference type="Gene3D" id="3.90.79.10">
    <property type="entry name" value="Nucleoside Triphosphate Pyrophosphohydrolase"/>
    <property type="match status" value="1"/>
</dbReference>
<gene>
    <name evidence="5" type="ORF">GTQ45_15300</name>
</gene>
<dbReference type="AlphaFoldDB" id="A0A845QEU5"/>
<evidence type="ECO:0000313" key="6">
    <source>
        <dbReference type="Proteomes" id="UP000470384"/>
    </source>
</evidence>
<dbReference type="SUPFAM" id="SSF55811">
    <property type="entry name" value="Nudix"/>
    <property type="match status" value="1"/>
</dbReference>
<dbReference type="EMBL" id="WXYQ01000015">
    <property type="protein sequence ID" value="NBG97103.1"/>
    <property type="molecule type" value="Genomic_DNA"/>
</dbReference>
<dbReference type="GO" id="GO:0016787">
    <property type="term" value="F:hydrolase activity"/>
    <property type="evidence" value="ECO:0007669"/>
    <property type="project" value="UniProtKB-KW"/>
</dbReference>
<feature type="domain" description="Nudix hydrolase" evidence="4">
    <location>
        <begin position="49"/>
        <end position="175"/>
    </location>
</feature>
<dbReference type="InterPro" id="IPR020084">
    <property type="entry name" value="NUDIX_hydrolase_CS"/>
</dbReference>